<protein>
    <recommendedName>
        <fullName evidence="2">Glycosyltransferase 2-like domain-containing protein</fullName>
    </recommendedName>
</protein>
<feature type="domain" description="Glycosyltransferase 2-like" evidence="2">
    <location>
        <begin position="19"/>
        <end position="137"/>
    </location>
</feature>
<dbReference type="Gene3D" id="3.90.550.10">
    <property type="entry name" value="Spore Coat Polysaccharide Biosynthesis Protein SpsA, Chain A"/>
    <property type="match status" value="1"/>
</dbReference>
<name>A0A6C0H249_9ZZZZ</name>
<proteinExistence type="predicted"/>
<evidence type="ECO:0000256" key="1">
    <source>
        <dbReference type="SAM" id="Coils"/>
    </source>
</evidence>
<dbReference type="PANTHER" id="PTHR22916">
    <property type="entry name" value="GLYCOSYLTRANSFERASE"/>
    <property type="match status" value="1"/>
</dbReference>
<evidence type="ECO:0000259" key="2">
    <source>
        <dbReference type="Pfam" id="PF00535"/>
    </source>
</evidence>
<dbReference type="InterPro" id="IPR001173">
    <property type="entry name" value="Glyco_trans_2-like"/>
</dbReference>
<dbReference type="PANTHER" id="PTHR22916:SF3">
    <property type="entry name" value="UDP-GLCNAC:BETAGAL BETA-1,3-N-ACETYLGLUCOSAMINYLTRANSFERASE-LIKE PROTEIN 1"/>
    <property type="match status" value="1"/>
</dbReference>
<dbReference type="GO" id="GO:0016758">
    <property type="term" value="F:hexosyltransferase activity"/>
    <property type="evidence" value="ECO:0007669"/>
    <property type="project" value="UniProtKB-ARBA"/>
</dbReference>
<organism evidence="3">
    <name type="scientific">viral metagenome</name>
    <dbReference type="NCBI Taxonomy" id="1070528"/>
    <lineage>
        <taxon>unclassified sequences</taxon>
        <taxon>metagenomes</taxon>
        <taxon>organismal metagenomes</taxon>
    </lineage>
</organism>
<keyword evidence="1" id="KW-0175">Coiled coil</keyword>
<dbReference type="EMBL" id="MN739853">
    <property type="protein sequence ID" value="QHT74621.1"/>
    <property type="molecule type" value="Genomic_DNA"/>
</dbReference>
<dbReference type="CDD" id="cd00761">
    <property type="entry name" value="Glyco_tranf_GTA_type"/>
    <property type="match status" value="1"/>
</dbReference>
<dbReference type="Pfam" id="PF00535">
    <property type="entry name" value="Glycos_transf_2"/>
    <property type="match status" value="1"/>
</dbReference>
<feature type="coiled-coil region" evidence="1">
    <location>
        <begin position="326"/>
        <end position="360"/>
    </location>
</feature>
<sequence length="423" mass="49274">MTKSVKDRLAEKKIYPTVSVCTPTFNRRPFIPIMFECFRNQTYPKHKIEWIIVDDGTDKIKDLIEQSNIPQIKYFEVNEKMSLGAKRNYMHQHTTGSIIVYMDDDDYYPPDRISHAVERLESNKSALCAGSSEIYIYFKHIQKMIQCGPYGPNHATAGTFAFRRELLKITKYEDHAAIAEERAFLKDYTIPFVQLDPLKSILVFSHEHNTFDKRKMLDNPHPDYLKESSKTVDMFIKFKNERRIKTFFMEEVDKLLKDYAPGEPKMKPDVLVQIKEIEARREKMMKEEMEKQKANGPIVLQRPGEESIELTNIQVIDIINKQQESLATAKTEIEKRNGRIAELENMVTMLQKQLIEKSKTVLNYKNELESRAVQPETKSETPSSLDTLEIQPVELPVIPNIRIEPFIEKSKSRPDVIVDINIP</sequence>
<reference evidence="3" key="1">
    <citation type="journal article" date="2020" name="Nature">
        <title>Giant virus diversity and host interactions through global metagenomics.</title>
        <authorList>
            <person name="Schulz F."/>
            <person name="Roux S."/>
            <person name="Paez-Espino D."/>
            <person name="Jungbluth S."/>
            <person name="Walsh D.A."/>
            <person name="Denef V.J."/>
            <person name="McMahon K.D."/>
            <person name="Konstantinidis K.T."/>
            <person name="Eloe-Fadrosh E.A."/>
            <person name="Kyrpides N.C."/>
            <person name="Woyke T."/>
        </authorList>
    </citation>
    <scope>NUCLEOTIDE SEQUENCE</scope>
    <source>
        <strain evidence="3">GVMAG-M-3300023179-59</strain>
    </source>
</reference>
<dbReference type="SUPFAM" id="SSF53448">
    <property type="entry name" value="Nucleotide-diphospho-sugar transferases"/>
    <property type="match status" value="1"/>
</dbReference>
<accession>A0A6C0H249</accession>
<dbReference type="InterPro" id="IPR029044">
    <property type="entry name" value="Nucleotide-diphossugar_trans"/>
</dbReference>
<evidence type="ECO:0000313" key="3">
    <source>
        <dbReference type="EMBL" id="QHT74621.1"/>
    </source>
</evidence>
<dbReference type="AlphaFoldDB" id="A0A6C0H249"/>